<evidence type="ECO:0000313" key="7">
    <source>
        <dbReference type="EMBL" id="SEA79153.1"/>
    </source>
</evidence>
<accession>A0A1H4E295</accession>
<dbReference type="GO" id="GO:0003684">
    <property type="term" value="F:damaged DNA binding"/>
    <property type="evidence" value="ECO:0007669"/>
    <property type="project" value="InterPro"/>
</dbReference>
<evidence type="ECO:0000256" key="1">
    <source>
        <dbReference type="ARBA" id="ARBA00010945"/>
    </source>
</evidence>
<dbReference type="Gene3D" id="1.10.150.20">
    <property type="entry name" value="5' to 3' exonuclease, C-terminal subdomain"/>
    <property type="match status" value="1"/>
</dbReference>
<dbReference type="Gene3D" id="3.40.1170.60">
    <property type="match status" value="1"/>
</dbReference>
<dbReference type="InterPro" id="IPR025188">
    <property type="entry name" value="DUF4113"/>
</dbReference>
<dbReference type="EMBL" id="FNRM01000006">
    <property type="protein sequence ID" value="SEA79153.1"/>
    <property type="molecule type" value="Genomic_DNA"/>
</dbReference>
<dbReference type="GO" id="GO:0005829">
    <property type="term" value="C:cytosol"/>
    <property type="evidence" value="ECO:0007669"/>
    <property type="project" value="TreeGrafter"/>
</dbReference>
<dbReference type="RefSeq" id="WP_091343480.1">
    <property type="nucleotide sequence ID" value="NZ_FNRM01000006.1"/>
</dbReference>
<dbReference type="Gene3D" id="3.30.70.270">
    <property type="match status" value="1"/>
</dbReference>
<keyword evidence="5" id="KW-0742">SOS response</keyword>
<evidence type="ECO:0000256" key="2">
    <source>
        <dbReference type="ARBA" id="ARBA00022763"/>
    </source>
</evidence>
<proteinExistence type="inferred from homology"/>
<dbReference type="GO" id="GO:0009432">
    <property type="term" value="P:SOS response"/>
    <property type="evidence" value="ECO:0007669"/>
    <property type="project" value="UniProtKB-KW"/>
</dbReference>
<dbReference type="Proteomes" id="UP000198773">
    <property type="component" value="Unassembled WGS sequence"/>
</dbReference>
<dbReference type="OrthoDB" id="9808813at2"/>
<dbReference type="Pfam" id="PF13438">
    <property type="entry name" value="DUF4113"/>
    <property type="match status" value="1"/>
</dbReference>
<dbReference type="NCBIfam" id="NF002955">
    <property type="entry name" value="PRK03609.1"/>
    <property type="match status" value="1"/>
</dbReference>
<name>A0A1H4E295_ALKAM</name>
<dbReference type="InterPro" id="IPR050116">
    <property type="entry name" value="DNA_polymerase-Y"/>
</dbReference>
<dbReference type="GO" id="GO:0042276">
    <property type="term" value="P:error-prone translesion synthesis"/>
    <property type="evidence" value="ECO:0007669"/>
    <property type="project" value="TreeGrafter"/>
</dbReference>
<dbReference type="Pfam" id="PF11798">
    <property type="entry name" value="IMS_HHH"/>
    <property type="match status" value="1"/>
</dbReference>
<dbReference type="InterPro" id="IPR017961">
    <property type="entry name" value="DNA_pol_Y-fam_little_finger"/>
</dbReference>
<evidence type="ECO:0000256" key="4">
    <source>
        <dbReference type="ARBA" id="ARBA00023204"/>
    </source>
</evidence>
<dbReference type="AlphaFoldDB" id="A0A1H4E295"/>
<dbReference type="Pfam" id="PF11799">
    <property type="entry name" value="IMS_C"/>
    <property type="match status" value="1"/>
</dbReference>
<protein>
    <submittedName>
        <fullName evidence="7">DNA polymerase V</fullName>
    </submittedName>
</protein>
<dbReference type="InterPro" id="IPR043128">
    <property type="entry name" value="Rev_trsase/Diguanyl_cyclase"/>
</dbReference>
<gene>
    <name evidence="7" type="ORF">SAMN04488051_106179</name>
</gene>
<sequence>MPVTLTTKRCFALVDCNNFYASCERLFRPDLKQKPLVVLSNNDGCIIARCALAKQLSIPMGAPFHQMKALLKQHQVAVFSSNYALYGDLSNRVMQTLEQLAPKVEIYSIDEAFLELSGLDFCQNLTDFGQQVRSTIYQQLGLPVCVGIAPSKTLAKLANYAAKKYPQFEGVLDLTEPHKRLHILARTPVQEVWGVGRKLAERLQAMNIDTALQLARACPQQIRKKFSVVLARTVNELNGIACLTLDEVQEPKQQIISSRSFGQRVKAKAEMQQAITLYISRAAEKLRAQHSLARQLSVFIRSSRFEQKSRFFGDQASLELESPSNDSRVLQQAAMQLLDRIWRDGPAYAKAGVVLSDLCAVQGLQNSLFTPPPSERSQRLMATIDQLNQKHRGSVFIARQGRDGNWQMQQQFLSPAYTTRWDQLPEVC</sequence>
<dbReference type="InterPro" id="IPR001126">
    <property type="entry name" value="UmuC"/>
</dbReference>
<dbReference type="CDD" id="cd01700">
    <property type="entry name" value="PolY_Pol_V_umuC"/>
    <property type="match status" value="1"/>
</dbReference>
<dbReference type="PANTHER" id="PTHR11076">
    <property type="entry name" value="DNA REPAIR POLYMERASE UMUC / TRANSFERASE FAMILY MEMBER"/>
    <property type="match status" value="1"/>
</dbReference>
<dbReference type="GO" id="GO:0003887">
    <property type="term" value="F:DNA-directed DNA polymerase activity"/>
    <property type="evidence" value="ECO:0007669"/>
    <property type="project" value="TreeGrafter"/>
</dbReference>
<dbReference type="Pfam" id="PF00817">
    <property type="entry name" value="IMS"/>
    <property type="match status" value="1"/>
</dbReference>
<dbReference type="GO" id="GO:0006281">
    <property type="term" value="P:DNA repair"/>
    <property type="evidence" value="ECO:0007669"/>
    <property type="project" value="UniProtKB-KW"/>
</dbReference>
<dbReference type="Gene3D" id="3.30.1490.100">
    <property type="entry name" value="DNA polymerase, Y-family, little finger domain"/>
    <property type="match status" value="1"/>
</dbReference>
<dbReference type="SUPFAM" id="SSF100879">
    <property type="entry name" value="Lesion bypass DNA polymerase (Y-family), little finger domain"/>
    <property type="match status" value="1"/>
</dbReference>
<dbReference type="STRING" id="152573.SAMN04488051_106179"/>
<dbReference type="InterPro" id="IPR043502">
    <property type="entry name" value="DNA/RNA_pol_sf"/>
</dbReference>
<evidence type="ECO:0000313" key="8">
    <source>
        <dbReference type="Proteomes" id="UP000198773"/>
    </source>
</evidence>
<feature type="domain" description="UmuC" evidence="6">
    <location>
        <begin position="11"/>
        <end position="196"/>
    </location>
</feature>
<dbReference type="InterPro" id="IPR036775">
    <property type="entry name" value="DNA_pol_Y-fam_lit_finger_sf"/>
</dbReference>
<dbReference type="InterPro" id="IPR024728">
    <property type="entry name" value="PolY_HhH_motif"/>
</dbReference>
<organism evidence="7 8">
    <name type="scientific">Alkalimonas amylolytica</name>
    <dbReference type="NCBI Taxonomy" id="152573"/>
    <lineage>
        <taxon>Bacteria</taxon>
        <taxon>Pseudomonadati</taxon>
        <taxon>Pseudomonadota</taxon>
        <taxon>Gammaproteobacteria</taxon>
        <taxon>Alkalimonas</taxon>
    </lineage>
</organism>
<keyword evidence="8" id="KW-1185">Reference proteome</keyword>
<evidence type="ECO:0000256" key="5">
    <source>
        <dbReference type="ARBA" id="ARBA00023236"/>
    </source>
</evidence>
<dbReference type="SUPFAM" id="SSF56672">
    <property type="entry name" value="DNA/RNA polymerases"/>
    <property type="match status" value="1"/>
</dbReference>
<keyword evidence="3" id="KW-0741">SOS mutagenesis</keyword>
<evidence type="ECO:0000256" key="3">
    <source>
        <dbReference type="ARBA" id="ARBA00023199"/>
    </source>
</evidence>
<keyword evidence="2" id="KW-0227">DNA damage</keyword>
<keyword evidence="4" id="KW-0234">DNA repair</keyword>
<comment type="similarity">
    <text evidence="1">Belongs to the DNA polymerase type-Y family.</text>
</comment>
<reference evidence="7 8" key="1">
    <citation type="submission" date="2016-10" db="EMBL/GenBank/DDBJ databases">
        <authorList>
            <person name="de Groot N.N."/>
        </authorList>
    </citation>
    <scope>NUCLEOTIDE SEQUENCE [LARGE SCALE GENOMIC DNA]</scope>
    <source>
        <strain evidence="7 8">CGMCC 1.3430</strain>
    </source>
</reference>
<dbReference type="PANTHER" id="PTHR11076:SF34">
    <property type="entry name" value="PROTEIN UMUC"/>
    <property type="match status" value="1"/>
</dbReference>
<dbReference type="PROSITE" id="PS50173">
    <property type="entry name" value="UMUC"/>
    <property type="match status" value="1"/>
</dbReference>
<evidence type="ECO:0000259" key="6">
    <source>
        <dbReference type="PROSITE" id="PS50173"/>
    </source>
</evidence>